<comment type="caution">
    <text evidence="2">The sequence shown here is derived from an EMBL/GenBank/DDBJ whole genome shotgun (WGS) entry which is preliminary data.</text>
</comment>
<keyword evidence="1" id="KW-0472">Membrane</keyword>
<feature type="transmembrane region" description="Helical" evidence="1">
    <location>
        <begin position="181"/>
        <end position="199"/>
    </location>
</feature>
<dbReference type="SUPFAM" id="SSF52343">
    <property type="entry name" value="Ferredoxin reductase-like, C-terminal NADP-linked domain"/>
    <property type="match status" value="1"/>
</dbReference>
<name>T5L961_MICMQ</name>
<keyword evidence="1" id="KW-0812">Transmembrane</keyword>
<feature type="transmembrane region" description="Helical" evidence="1">
    <location>
        <begin position="61"/>
        <end position="79"/>
    </location>
</feature>
<dbReference type="Gene3D" id="3.40.50.80">
    <property type="entry name" value="Nucleotide-binding domain of ferredoxin-NADP reductase (FNR) module"/>
    <property type="match status" value="1"/>
</dbReference>
<protein>
    <recommendedName>
        <fullName evidence="4">FAD-binding FR-type domain-containing protein</fullName>
    </recommendedName>
</protein>
<dbReference type="PATRIC" id="fig|1333857.3.peg.14"/>
<reference evidence="2 3" key="1">
    <citation type="journal article" date="2013" name="Genome Announc.">
        <title>Whole-genome sequences of five oyster-associated bacteria show potential for crude oil hydrocarbon degradation.</title>
        <authorList>
            <person name="Chauhan A."/>
            <person name="Green S."/>
            <person name="Pathak A."/>
            <person name="Thomas J."/>
            <person name="Venkatramanan R."/>
        </authorList>
    </citation>
    <scope>NUCLEOTIDE SEQUENCE [LARGE SCALE GENOMIC DNA]</scope>
    <source>
        <strain evidence="2 3">MF109</strain>
    </source>
</reference>
<evidence type="ECO:0008006" key="4">
    <source>
        <dbReference type="Google" id="ProtNLM"/>
    </source>
</evidence>
<dbReference type="InterPro" id="IPR039261">
    <property type="entry name" value="FNR_nucleotide-bd"/>
</dbReference>
<evidence type="ECO:0000256" key="1">
    <source>
        <dbReference type="SAM" id="Phobius"/>
    </source>
</evidence>
<keyword evidence="1" id="KW-1133">Transmembrane helix</keyword>
<feature type="transmembrane region" description="Helical" evidence="1">
    <location>
        <begin position="219"/>
        <end position="237"/>
    </location>
</feature>
<sequence length="444" mass="47169">MASSVTPGTHVRPAALTGWRLLLTRPALMPYNRLVVLVLAINAVVAGIIATTLASMPPADVATLLITMSGVNLTAAVLIRQQYVINLLFRLATSVPKSAPLAVRRRLAKVYHFGGIHVGAAVAAVGWFLGGAATVVFSDSFSVFSKGVAVALVACLVGILVPALPPIRQRRHDLFEMTHRFGGWSALTLFAVLTVALAADAADSAGAAGIGRVLAASPSFWLLLVIVLSVVAPWLRLRKVPVRIATPSSHVALADFDHGVRPFAGSSTTLARHPLGQWHSFANVVTRDETGFRLTISRAGDWTGRLIDDAPSHVWTRGIPTAGVGNVDQLFERVVWVATGSGIGPCLPHLFADTTPSKLVWATREPEATYGDDLVESIRASHPDAVIWNTSEQGRPDLVALALEEFTSFDAEAVICISNQSTTRRVVSALEALGVPAYGAIWDS</sequence>
<evidence type="ECO:0000313" key="2">
    <source>
        <dbReference type="EMBL" id="EQM87100.1"/>
    </source>
</evidence>
<dbReference type="PANTHER" id="PTHR33927:SF5">
    <property type="entry name" value="ENZYME, PUTATIVE (AFU_ORTHOLOGUE AFUA_8G01222)-RELATED"/>
    <property type="match status" value="1"/>
</dbReference>
<feature type="transmembrane region" description="Helical" evidence="1">
    <location>
        <begin position="34"/>
        <end position="55"/>
    </location>
</feature>
<evidence type="ECO:0000313" key="3">
    <source>
        <dbReference type="Proteomes" id="UP000016033"/>
    </source>
</evidence>
<gene>
    <name evidence="2" type="ORF">L687_00070</name>
</gene>
<accession>T5L961</accession>
<proteinExistence type="predicted"/>
<dbReference type="RefSeq" id="WP_021198010.1">
    <property type="nucleotide sequence ID" value="NZ_ATAO01000001.1"/>
</dbReference>
<dbReference type="Proteomes" id="UP000016033">
    <property type="component" value="Unassembled WGS sequence"/>
</dbReference>
<feature type="transmembrane region" description="Helical" evidence="1">
    <location>
        <begin position="110"/>
        <end position="129"/>
    </location>
</feature>
<organism evidence="2 3">
    <name type="scientific">Microbacterium maritypicum MF109</name>
    <dbReference type="NCBI Taxonomy" id="1333857"/>
    <lineage>
        <taxon>Bacteria</taxon>
        <taxon>Bacillati</taxon>
        <taxon>Actinomycetota</taxon>
        <taxon>Actinomycetes</taxon>
        <taxon>Micrococcales</taxon>
        <taxon>Microbacteriaceae</taxon>
        <taxon>Microbacterium</taxon>
    </lineage>
</organism>
<dbReference type="InterPro" id="IPR052979">
    <property type="entry name" value="Adenylate-forming_domain"/>
</dbReference>
<dbReference type="AlphaFoldDB" id="T5L961"/>
<dbReference type="PANTHER" id="PTHR33927">
    <property type="entry name" value="TRANSMEMBRANE PROTEIN"/>
    <property type="match status" value="1"/>
</dbReference>
<dbReference type="EMBL" id="ATAO01000001">
    <property type="protein sequence ID" value="EQM87100.1"/>
    <property type="molecule type" value="Genomic_DNA"/>
</dbReference>
<feature type="transmembrane region" description="Helical" evidence="1">
    <location>
        <begin position="141"/>
        <end position="161"/>
    </location>
</feature>